<evidence type="ECO:0000313" key="6">
    <source>
        <dbReference type="Proteomes" id="UP000291343"/>
    </source>
</evidence>
<accession>A0A482WPC3</accession>
<proteinExistence type="predicted"/>
<dbReference type="SMART" id="SM00320">
    <property type="entry name" value="WD40"/>
    <property type="match status" value="5"/>
</dbReference>
<comment type="caution">
    <text evidence="5">The sequence shown here is derived from an EMBL/GenBank/DDBJ whole genome shotgun (WGS) entry which is preliminary data.</text>
</comment>
<dbReference type="Pfam" id="PF00400">
    <property type="entry name" value="WD40"/>
    <property type="match status" value="4"/>
</dbReference>
<dbReference type="InterPro" id="IPR015943">
    <property type="entry name" value="WD40/YVTN_repeat-like_dom_sf"/>
</dbReference>
<feature type="repeat" description="WD" evidence="3">
    <location>
        <begin position="155"/>
        <end position="196"/>
    </location>
</feature>
<evidence type="ECO:0000256" key="3">
    <source>
        <dbReference type="PROSITE-ProRule" id="PRU00221"/>
    </source>
</evidence>
<keyword evidence="6" id="KW-1185">Reference proteome</keyword>
<dbReference type="PANTHER" id="PTHR19848">
    <property type="entry name" value="WD40 REPEAT PROTEIN"/>
    <property type="match status" value="1"/>
</dbReference>
<dbReference type="AlphaFoldDB" id="A0A482WPC3"/>
<dbReference type="SUPFAM" id="SSF50978">
    <property type="entry name" value="WD40 repeat-like"/>
    <property type="match status" value="1"/>
</dbReference>
<reference evidence="5 6" key="1">
    <citation type="journal article" date="2017" name="Gigascience">
        <title>Genome sequence of the small brown planthopper, Laodelphax striatellus.</title>
        <authorList>
            <person name="Zhu J."/>
            <person name="Jiang F."/>
            <person name="Wang X."/>
            <person name="Yang P."/>
            <person name="Bao Y."/>
            <person name="Zhao W."/>
            <person name="Wang W."/>
            <person name="Lu H."/>
            <person name="Wang Q."/>
            <person name="Cui N."/>
            <person name="Li J."/>
            <person name="Chen X."/>
            <person name="Luo L."/>
            <person name="Yu J."/>
            <person name="Kang L."/>
            <person name="Cui F."/>
        </authorList>
    </citation>
    <scope>NUCLEOTIDE SEQUENCE [LARGE SCALE GENOMIC DNA]</scope>
    <source>
        <strain evidence="5">Lst14</strain>
    </source>
</reference>
<protein>
    <submittedName>
        <fullName evidence="5">Uncharacterized protein</fullName>
    </submittedName>
</protein>
<dbReference type="PROSITE" id="PS50082">
    <property type="entry name" value="WD_REPEATS_2"/>
    <property type="match status" value="1"/>
</dbReference>
<dbReference type="InterPro" id="IPR001680">
    <property type="entry name" value="WD40_rpt"/>
</dbReference>
<feature type="compositionally biased region" description="Polar residues" evidence="4">
    <location>
        <begin position="60"/>
        <end position="73"/>
    </location>
</feature>
<keyword evidence="2" id="KW-0677">Repeat</keyword>
<dbReference type="PANTHER" id="PTHR19848:SF8">
    <property type="entry name" value="F-BOX AND WD REPEAT DOMAIN CONTAINING 7"/>
    <property type="match status" value="1"/>
</dbReference>
<evidence type="ECO:0000256" key="2">
    <source>
        <dbReference type="ARBA" id="ARBA00022737"/>
    </source>
</evidence>
<sequence>MAVFVFGRWTRSLFQHNHIAFSGLSSRHILDSVFYWLPARITNFICTLWHTGTQIHCSEGTRPSSRSLRNTNAQRKDLKNDESISIPPSTYSKGSSDGSVCLWTLDTFTVLNTITLPSPVCRLAISSDSVFLLAACEDNQLYLHTLATGTQIHCLRGHKAKVVSIWLAGDNQRAVAGGADGRVYVFDMHSGCLVRTISTSHNSKVTGVKVTANDDFLITAGGNRITFWSFRKEDGVGIDELGNQMTGKAPNQAQRPHTASISCLDISRDGTTPAGKTLDILVVAGAMDSLINVWLLNTHELSATLEGHSANVTCLAISPNGLFVILAQRIRLPGCGVDARSVVSCIHSK</sequence>
<dbReference type="EMBL" id="QKKF02028241">
    <property type="protein sequence ID" value="RZF35449.1"/>
    <property type="molecule type" value="Genomic_DNA"/>
</dbReference>
<dbReference type="Proteomes" id="UP000291343">
    <property type="component" value="Unassembled WGS sequence"/>
</dbReference>
<name>A0A482WPC3_LAOST</name>
<dbReference type="InParanoid" id="A0A482WPC3"/>
<dbReference type="InterPro" id="IPR036322">
    <property type="entry name" value="WD40_repeat_dom_sf"/>
</dbReference>
<keyword evidence="1 3" id="KW-0853">WD repeat</keyword>
<feature type="compositionally biased region" description="Polar residues" evidence="4">
    <location>
        <begin position="86"/>
        <end position="96"/>
    </location>
</feature>
<evidence type="ECO:0000313" key="5">
    <source>
        <dbReference type="EMBL" id="RZF35449.1"/>
    </source>
</evidence>
<dbReference type="SMR" id="A0A482WPC3"/>
<feature type="region of interest" description="Disordered" evidence="4">
    <location>
        <begin position="60"/>
        <end position="96"/>
    </location>
</feature>
<dbReference type="OrthoDB" id="9990676at2759"/>
<gene>
    <name evidence="5" type="ORF">LSTR_LSTR014141</name>
</gene>
<dbReference type="STRING" id="195883.A0A482WPC3"/>
<dbReference type="Gene3D" id="2.130.10.10">
    <property type="entry name" value="YVTN repeat-like/Quinoprotein amine dehydrogenase"/>
    <property type="match status" value="2"/>
</dbReference>
<evidence type="ECO:0000256" key="1">
    <source>
        <dbReference type="ARBA" id="ARBA00022574"/>
    </source>
</evidence>
<organism evidence="5 6">
    <name type="scientific">Laodelphax striatellus</name>
    <name type="common">Small brown planthopper</name>
    <name type="synonym">Delphax striatella</name>
    <dbReference type="NCBI Taxonomy" id="195883"/>
    <lineage>
        <taxon>Eukaryota</taxon>
        <taxon>Metazoa</taxon>
        <taxon>Ecdysozoa</taxon>
        <taxon>Arthropoda</taxon>
        <taxon>Hexapoda</taxon>
        <taxon>Insecta</taxon>
        <taxon>Pterygota</taxon>
        <taxon>Neoptera</taxon>
        <taxon>Paraneoptera</taxon>
        <taxon>Hemiptera</taxon>
        <taxon>Auchenorrhyncha</taxon>
        <taxon>Fulgoroidea</taxon>
        <taxon>Delphacidae</taxon>
        <taxon>Criomorphinae</taxon>
        <taxon>Laodelphax</taxon>
    </lineage>
</organism>
<evidence type="ECO:0000256" key="4">
    <source>
        <dbReference type="SAM" id="MobiDB-lite"/>
    </source>
</evidence>